<organism evidence="1 2">
    <name type="scientific">Rhizophagus irregularis</name>
    <dbReference type="NCBI Taxonomy" id="588596"/>
    <lineage>
        <taxon>Eukaryota</taxon>
        <taxon>Fungi</taxon>
        <taxon>Fungi incertae sedis</taxon>
        <taxon>Mucoromycota</taxon>
        <taxon>Glomeromycotina</taxon>
        <taxon>Glomeromycetes</taxon>
        <taxon>Glomerales</taxon>
        <taxon>Glomeraceae</taxon>
        <taxon>Rhizophagus</taxon>
    </lineage>
</organism>
<gene>
    <name evidence="1" type="ORF">RhiirA4_463585</name>
</gene>
<dbReference type="GO" id="GO:0004812">
    <property type="term" value="F:aminoacyl-tRNA ligase activity"/>
    <property type="evidence" value="ECO:0007669"/>
    <property type="project" value="InterPro"/>
</dbReference>
<dbReference type="SUPFAM" id="SSF47323">
    <property type="entry name" value="Anticodon-binding domain of a subclass of class I aminoacyl-tRNA synthetases"/>
    <property type="match status" value="1"/>
</dbReference>
<proteinExistence type="predicted"/>
<dbReference type="AlphaFoldDB" id="A0A2I1GN83"/>
<dbReference type="VEuPathDB" id="FungiDB:RhiirFUN_010078"/>
<dbReference type="VEuPathDB" id="FungiDB:RhiirA1_467386"/>
<dbReference type="VEuPathDB" id="FungiDB:FUN_013983"/>
<comment type="caution">
    <text evidence="1">The sequence shown here is derived from an EMBL/GenBank/DDBJ whole genome shotgun (WGS) entry which is preliminary data.</text>
</comment>
<keyword evidence="2" id="KW-1185">Reference proteome</keyword>
<protein>
    <submittedName>
        <fullName evidence="1">Uncharacterized protein</fullName>
    </submittedName>
</protein>
<dbReference type="GO" id="GO:0006418">
    <property type="term" value="P:tRNA aminoacylation for protein translation"/>
    <property type="evidence" value="ECO:0007669"/>
    <property type="project" value="InterPro"/>
</dbReference>
<sequence length="131" mass="15170">MFISHDGPHYANGNLYTSHTLLKRHYRFSCYKTYISSLESNVELYVNSSELLHLLQSHDLKSIFTTSDATISSSLEMIENCSNNTSIYTSEVDLPDWICKIIIKRASLFKCPRCWNYNARTEGELCKRCEN</sequence>
<accession>A0A2I1GN83</accession>
<dbReference type="Proteomes" id="UP000234323">
    <property type="component" value="Unassembled WGS sequence"/>
</dbReference>
<evidence type="ECO:0000313" key="2">
    <source>
        <dbReference type="Proteomes" id="UP000234323"/>
    </source>
</evidence>
<evidence type="ECO:0000313" key="1">
    <source>
        <dbReference type="EMBL" id="PKY48108.1"/>
    </source>
</evidence>
<dbReference type="EMBL" id="LLXI01000604">
    <property type="protein sequence ID" value="PKY48108.1"/>
    <property type="molecule type" value="Genomic_DNA"/>
</dbReference>
<dbReference type="GO" id="GO:0005524">
    <property type="term" value="F:ATP binding"/>
    <property type="evidence" value="ECO:0007669"/>
    <property type="project" value="InterPro"/>
</dbReference>
<name>A0A2I1GN83_9GLOM</name>
<reference evidence="1 2" key="1">
    <citation type="submission" date="2015-10" db="EMBL/GenBank/DDBJ databases">
        <title>Genome analyses suggest a sexual origin of heterokaryosis in a supposedly ancient asexual fungus.</title>
        <authorList>
            <person name="Ropars J."/>
            <person name="Sedzielewska K."/>
            <person name="Noel J."/>
            <person name="Charron P."/>
            <person name="Farinelli L."/>
            <person name="Marton T."/>
            <person name="Kruger M."/>
            <person name="Pelin A."/>
            <person name="Brachmann A."/>
            <person name="Corradi N."/>
        </authorList>
    </citation>
    <scope>NUCLEOTIDE SEQUENCE [LARGE SCALE GENOMIC DNA]</scope>
    <source>
        <strain evidence="1 2">A4</strain>
    </source>
</reference>
<dbReference type="InterPro" id="IPR009080">
    <property type="entry name" value="tRNAsynth_Ia_anticodon-bd"/>
</dbReference>
<dbReference type="Gene3D" id="1.10.730.20">
    <property type="match status" value="1"/>
</dbReference>